<comment type="caution">
    <text evidence="3">The sequence shown here is derived from an EMBL/GenBank/DDBJ whole genome shotgun (WGS) entry which is preliminary data.</text>
</comment>
<feature type="region of interest" description="Disordered" evidence="1">
    <location>
        <begin position="1119"/>
        <end position="1232"/>
    </location>
</feature>
<feature type="compositionally biased region" description="Polar residues" evidence="1">
    <location>
        <begin position="359"/>
        <end position="388"/>
    </location>
</feature>
<feature type="domain" description="FH2" evidence="2">
    <location>
        <begin position="739"/>
        <end position="1131"/>
    </location>
</feature>
<dbReference type="Proteomes" id="UP000192257">
    <property type="component" value="Unassembled WGS sequence"/>
</dbReference>
<feature type="compositionally biased region" description="Low complexity" evidence="1">
    <location>
        <begin position="600"/>
        <end position="612"/>
    </location>
</feature>
<feature type="compositionally biased region" description="Basic and acidic residues" evidence="1">
    <location>
        <begin position="1138"/>
        <end position="1161"/>
    </location>
</feature>
<dbReference type="InterPro" id="IPR042201">
    <property type="entry name" value="FH2_Formin_sf"/>
</dbReference>
<feature type="compositionally biased region" description="Pro residues" evidence="1">
    <location>
        <begin position="554"/>
        <end position="563"/>
    </location>
</feature>
<feature type="compositionally biased region" description="Low complexity" evidence="1">
    <location>
        <begin position="564"/>
        <end position="589"/>
    </location>
</feature>
<sequence>MSTAGKKPTGEEVAPTRSDAPTRSQEPQGQRQQTDSVKTSSMPAGENAGDGVTLPPISPSSTKLRRGSLRARNNSIRHSHNHNYGATSVVMSSCPVIPQNDGTRDGETEYVVISTKEITHLSNTFDTTPSHVRDVAVAAEGDRELMLAILQSEVEEREQRGDSPSAYSSARRDRGGGSGIPRLLFGSKYTVRRLMNILALPPSWESDVILALNRAEGDAQIALSELALKIEKANGFSTARLTHDGDPLSDEQVKELQSFMNRLDTTLEVTKAQALQSEFPERPMRDIEDALLLTDGDLGQARLYLQQVPSQRVSRQGIDIIIGPPPTNVFTRRERRRPSRRCSMVSISNPREDDDKGQNSKGTSTRTSLEAVTTNATPADASKTSIPCPQSARTASSARSTDCRSGRQSGSQVSPETNNRLAGTVSLSDLPTTSNTGKTATNGMKIQMPTSRPSGTNVFTSPSSIGREVKRGNLEALNVRSDDDDDVDPLSPKCMAAIASALNVSSESSKFEDLLTSLEPSPPSACVSKSSSPARTGVQPLSTAPAKMGSPSPARVPPPPPPSSSAAVKSGPTAPTSTTAAAKMGSPSPARVPPPPPPSSSAAVKSGPTAPTGLPPPPPPPSSSAAVKSGPPAPTGLPPPPPPPSSSAAVKSGPPAPTGLPPPPPPPSSSAAVKSGPPAPTGLPPPPPPPAMGGKGAPPPPPPPPPVPIGGKGAPPPPPLPGIGGKGAPPPPPPPPPKSTSGPTQLGPTRNIPIDAIRSVAKNSAFEADGAIVLPEKYRKELIDEFKRVEAKGAAGPAVKKNVEVILDSNRERNVGIVLQFLRLPIQTIEASVRTFDALTLGEEHISGLVKIIPTAEDLQSIDRWMKRNPNVKTSQLHQLSLPVRFFLMTMKVDHYADRLHCWNFMNEFGGRIEDLEFKLQRALDGVNAAMESPHLPRMLQFVLALSNVLNTGSRFQGAKGFPISQLLHIIDFPTTNNKRVLLEILVEIVDQQDPSVHKCTEELLPAVEWASNFDLPGVAQEVKAFRGRLQKCGTLVRAIPDENQWPVKLGRFIRNALPTLERVEGLVAELNRKIETMPEYFCEKSNSFSMNDTMRYLATFAKRYDAKRALYEQLKEAGQMGNESNISKETNQNGRGDQQEHFRNAENARAKSESSADKNSRRTLSFILPQDRQDQQGPNHNHETRGGITSGKMNGNPPSVLKNSTGGQGSDTTGKSKNQGGNSAPQRVLSH</sequence>
<feature type="region of interest" description="Disordered" evidence="1">
    <location>
        <begin position="514"/>
        <end position="751"/>
    </location>
</feature>
<dbReference type="SUPFAM" id="SSF101447">
    <property type="entry name" value="Formin homology 2 domain (FH2 domain)"/>
    <property type="match status" value="1"/>
</dbReference>
<feature type="region of interest" description="Disordered" evidence="1">
    <location>
        <begin position="1"/>
        <end position="81"/>
    </location>
</feature>
<dbReference type="EMBL" id="NBCO01000020">
    <property type="protein sequence ID" value="ORC87757.1"/>
    <property type="molecule type" value="Genomic_DNA"/>
</dbReference>
<dbReference type="OrthoDB" id="26518at2759"/>
<feature type="compositionally biased region" description="Polar residues" evidence="1">
    <location>
        <begin position="406"/>
        <end position="464"/>
    </location>
</feature>
<feature type="compositionally biased region" description="Pro residues" evidence="1">
    <location>
        <begin position="728"/>
        <end position="738"/>
    </location>
</feature>
<feature type="compositionally biased region" description="Pro residues" evidence="1">
    <location>
        <begin position="654"/>
        <end position="668"/>
    </location>
</feature>
<evidence type="ECO:0000313" key="4">
    <source>
        <dbReference type="Proteomes" id="UP000192257"/>
    </source>
</evidence>
<evidence type="ECO:0000259" key="2">
    <source>
        <dbReference type="PROSITE" id="PS51444"/>
    </source>
</evidence>
<dbReference type="GeneID" id="39986631"/>
<dbReference type="InterPro" id="IPR051425">
    <property type="entry name" value="Formin_Homology"/>
</dbReference>
<name>A0A1X0NST6_9TRYP</name>
<evidence type="ECO:0000256" key="1">
    <source>
        <dbReference type="SAM" id="MobiDB-lite"/>
    </source>
</evidence>
<dbReference type="Pfam" id="PF02181">
    <property type="entry name" value="FH2"/>
    <property type="match status" value="1"/>
</dbReference>
<dbReference type="PANTHER" id="PTHR45725">
    <property type="entry name" value="FORMIN HOMOLOGY 2 FAMILY MEMBER"/>
    <property type="match status" value="1"/>
</dbReference>
<protein>
    <submittedName>
        <fullName evidence="3">Putative formin</fullName>
    </submittedName>
</protein>
<evidence type="ECO:0000313" key="3">
    <source>
        <dbReference type="EMBL" id="ORC87757.1"/>
    </source>
</evidence>
<dbReference type="RefSeq" id="XP_028881823.1">
    <property type="nucleotide sequence ID" value="XM_029026851.1"/>
</dbReference>
<feature type="compositionally biased region" description="Basic residues" evidence="1">
    <location>
        <begin position="63"/>
        <end position="81"/>
    </location>
</feature>
<feature type="region of interest" description="Disordered" evidence="1">
    <location>
        <begin position="319"/>
        <end position="488"/>
    </location>
</feature>
<reference evidence="3 4" key="1">
    <citation type="submission" date="2017-03" db="EMBL/GenBank/DDBJ databases">
        <title>An alternative strategy for trypanosome survival in the mammalian bloodstream revealed through genome and transcriptome analysis of the ubiquitous bovine parasite Trypanosoma (Megatrypanum) theileri.</title>
        <authorList>
            <person name="Kelly S."/>
            <person name="Ivens A."/>
            <person name="Mott A."/>
            <person name="O'Neill E."/>
            <person name="Emms D."/>
            <person name="Macleod O."/>
            <person name="Voorheis P."/>
            <person name="Matthews J."/>
            <person name="Matthews K."/>
            <person name="Carrington M."/>
        </authorList>
    </citation>
    <scope>NUCLEOTIDE SEQUENCE [LARGE SCALE GENOMIC DNA]</scope>
    <source>
        <strain evidence="3">Edinburgh</strain>
    </source>
</reference>
<feature type="compositionally biased region" description="Polar residues" evidence="1">
    <location>
        <begin position="1122"/>
        <end position="1137"/>
    </location>
</feature>
<feature type="compositionally biased region" description="Low complexity" evidence="1">
    <location>
        <begin position="524"/>
        <end position="533"/>
    </location>
</feature>
<accession>A0A1X0NST6</accession>
<feature type="compositionally biased region" description="Polar residues" evidence="1">
    <location>
        <begin position="19"/>
        <end position="42"/>
    </location>
</feature>
<dbReference type="Gene3D" id="1.20.58.2220">
    <property type="entry name" value="Formin, FH2 domain"/>
    <property type="match status" value="1"/>
</dbReference>
<dbReference type="STRING" id="67003.A0A1X0NST6"/>
<dbReference type="VEuPathDB" id="TriTrypDB:TM35_000201660"/>
<feature type="compositionally biased region" description="Pro residues" evidence="1">
    <location>
        <begin position="613"/>
        <end position="622"/>
    </location>
</feature>
<dbReference type="InterPro" id="IPR015425">
    <property type="entry name" value="FH2_Formin"/>
</dbReference>
<feature type="compositionally biased region" description="Polar residues" evidence="1">
    <location>
        <begin position="1192"/>
        <end position="1226"/>
    </location>
</feature>
<dbReference type="PROSITE" id="PS51444">
    <property type="entry name" value="FH2"/>
    <property type="match status" value="1"/>
</dbReference>
<dbReference type="SMART" id="SM00498">
    <property type="entry name" value="FH2"/>
    <property type="match status" value="1"/>
</dbReference>
<dbReference type="AlphaFoldDB" id="A0A1X0NST6"/>
<keyword evidence="4" id="KW-1185">Reference proteome</keyword>
<organism evidence="3 4">
    <name type="scientific">Trypanosoma theileri</name>
    <dbReference type="NCBI Taxonomy" id="67003"/>
    <lineage>
        <taxon>Eukaryota</taxon>
        <taxon>Discoba</taxon>
        <taxon>Euglenozoa</taxon>
        <taxon>Kinetoplastea</taxon>
        <taxon>Metakinetoplastina</taxon>
        <taxon>Trypanosomatida</taxon>
        <taxon>Trypanosomatidae</taxon>
        <taxon>Trypanosoma</taxon>
    </lineage>
</organism>
<feature type="compositionally biased region" description="Pro residues" evidence="1">
    <location>
        <begin position="677"/>
        <end position="721"/>
    </location>
</feature>
<dbReference type="PANTHER" id="PTHR45725:SF1">
    <property type="entry name" value="DISHEVELLED ASSOCIATED ACTIVATOR OF MORPHOGENESIS, ISOFORM D"/>
    <property type="match status" value="1"/>
</dbReference>
<feature type="region of interest" description="Disordered" evidence="1">
    <location>
        <begin position="153"/>
        <end position="175"/>
    </location>
</feature>
<gene>
    <name evidence="3" type="ORF">TM35_000201660</name>
</gene>
<feature type="compositionally biased region" description="Pro residues" evidence="1">
    <location>
        <begin position="590"/>
        <end position="599"/>
    </location>
</feature>
<feature type="compositionally biased region" description="Pro residues" evidence="1">
    <location>
        <begin position="631"/>
        <end position="645"/>
    </location>
</feature>
<proteinExistence type="predicted"/>
<feature type="compositionally biased region" description="Low complexity" evidence="1">
    <location>
        <begin position="391"/>
        <end position="400"/>
    </location>
</feature>